<accession>A0A453LBF5</accession>
<keyword evidence="2" id="KW-1185">Reference proteome</keyword>
<evidence type="ECO:0000313" key="2">
    <source>
        <dbReference type="Proteomes" id="UP000015105"/>
    </source>
</evidence>
<protein>
    <submittedName>
        <fullName evidence="1">Uncharacterized protein</fullName>
    </submittedName>
</protein>
<reference evidence="2" key="1">
    <citation type="journal article" date="2014" name="Science">
        <title>Ancient hybridizations among the ancestral genomes of bread wheat.</title>
        <authorList>
            <consortium name="International Wheat Genome Sequencing Consortium,"/>
            <person name="Marcussen T."/>
            <person name="Sandve S.R."/>
            <person name="Heier L."/>
            <person name="Spannagl M."/>
            <person name="Pfeifer M."/>
            <person name="Jakobsen K.S."/>
            <person name="Wulff B.B."/>
            <person name="Steuernagel B."/>
            <person name="Mayer K.F."/>
            <person name="Olsen O.A."/>
        </authorList>
    </citation>
    <scope>NUCLEOTIDE SEQUENCE [LARGE SCALE GENOMIC DNA]</scope>
    <source>
        <strain evidence="2">cv. AL8/78</strain>
    </source>
</reference>
<dbReference type="Gramene" id="AET5Gv20695500.8">
    <property type="protein sequence ID" value="AET5Gv20695500.8"/>
    <property type="gene ID" value="AET5Gv20695500"/>
</dbReference>
<dbReference type="EnsemblPlants" id="AET5Gv20695500.8">
    <property type="protein sequence ID" value="AET5Gv20695500.8"/>
    <property type="gene ID" value="AET5Gv20695500"/>
</dbReference>
<reference evidence="1" key="3">
    <citation type="journal article" date="2017" name="Nature">
        <title>Genome sequence of the progenitor of the wheat D genome Aegilops tauschii.</title>
        <authorList>
            <person name="Luo M.C."/>
            <person name="Gu Y.Q."/>
            <person name="Puiu D."/>
            <person name="Wang H."/>
            <person name="Twardziok S.O."/>
            <person name="Deal K.R."/>
            <person name="Huo N."/>
            <person name="Zhu T."/>
            <person name="Wang L."/>
            <person name="Wang Y."/>
            <person name="McGuire P.E."/>
            <person name="Liu S."/>
            <person name="Long H."/>
            <person name="Ramasamy R.K."/>
            <person name="Rodriguez J.C."/>
            <person name="Van S.L."/>
            <person name="Yuan L."/>
            <person name="Wang Z."/>
            <person name="Xia Z."/>
            <person name="Xiao L."/>
            <person name="Anderson O.D."/>
            <person name="Ouyang S."/>
            <person name="Liang Y."/>
            <person name="Zimin A.V."/>
            <person name="Pertea G."/>
            <person name="Qi P."/>
            <person name="Bennetzen J.L."/>
            <person name="Dai X."/>
            <person name="Dawson M.W."/>
            <person name="Muller H.G."/>
            <person name="Kugler K."/>
            <person name="Rivarola-Duarte L."/>
            <person name="Spannagl M."/>
            <person name="Mayer K.F.X."/>
            <person name="Lu F.H."/>
            <person name="Bevan M.W."/>
            <person name="Leroy P."/>
            <person name="Li P."/>
            <person name="You F.M."/>
            <person name="Sun Q."/>
            <person name="Liu Z."/>
            <person name="Lyons E."/>
            <person name="Wicker T."/>
            <person name="Salzberg S.L."/>
            <person name="Devos K.M."/>
            <person name="Dvorak J."/>
        </authorList>
    </citation>
    <scope>NUCLEOTIDE SEQUENCE [LARGE SCALE GENOMIC DNA]</scope>
    <source>
        <strain evidence="1">cv. AL8/78</strain>
    </source>
</reference>
<evidence type="ECO:0000313" key="1">
    <source>
        <dbReference type="EnsemblPlants" id="AET5Gv20695500.8"/>
    </source>
</evidence>
<reference evidence="1" key="5">
    <citation type="journal article" date="2021" name="G3 (Bethesda)">
        <title>Aegilops tauschii genome assembly Aet v5.0 features greater sequence contiguity and improved annotation.</title>
        <authorList>
            <person name="Wang L."/>
            <person name="Zhu T."/>
            <person name="Rodriguez J.C."/>
            <person name="Deal K.R."/>
            <person name="Dubcovsky J."/>
            <person name="McGuire P.E."/>
            <person name="Lux T."/>
            <person name="Spannagl M."/>
            <person name="Mayer K.F.X."/>
            <person name="Baldrich P."/>
            <person name="Meyers B.C."/>
            <person name="Huo N."/>
            <person name="Gu Y.Q."/>
            <person name="Zhou H."/>
            <person name="Devos K.M."/>
            <person name="Bennetzen J.L."/>
            <person name="Unver T."/>
            <person name="Budak H."/>
            <person name="Gulick P.J."/>
            <person name="Galiba G."/>
            <person name="Kalapos B."/>
            <person name="Nelson D.R."/>
            <person name="Li P."/>
            <person name="You F.M."/>
            <person name="Luo M.C."/>
            <person name="Dvorak J."/>
        </authorList>
    </citation>
    <scope>NUCLEOTIDE SEQUENCE [LARGE SCALE GENOMIC DNA]</scope>
    <source>
        <strain evidence="1">cv. AL8/78</strain>
    </source>
</reference>
<reference evidence="2" key="2">
    <citation type="journal article" date="2017" name="Nat. Plants">
        <title>The Aegilops tauschii genome reveals multiple impacts of transposons.</title>
        <authorList>
            <person name="Zhao G."/>
            <person name="Zou C."/>
            <person name="Li K."/>
            <person name="Wang K."/>
            <person name="Li T."/>
            <person name="Gao L."/>
            <person name="Zhang X."/>
            <person name="Wang H."/>
            <person name="Yang Z."/>
            <person name="Liu X."/>
            <person name="Jiang W."/>
            <person name="Mao L."/>
            <person name="Kong X."/>
            <person name="Jiao Y."/>
            <person name="Jia J."/>
        </authorList>
    </citation>
    <scope>NUCLEOTIDE SEQUENCE [LARGE SCALE GENOMIC DNA]</scope>
    <source>
        <strain evidence="2">cv. AL8/78</strain>
    </source>
</reference>
<organism evidence="1 2">
    <name type="scientific">Aegilops tauschii subsp. strangulata</name>
    <name type="common">Goatgrass</name>
    <dbReference type="NCBI Taxonomy" id="200361"/>
    <lineage>
        <taxon>Eukaryota</taxon>
        <taxon>Viridiplantae</taxon>
        <taxon>Streptophyta</taxon>
        <taxon>Embryophyta</taxon>
        <taxon>Tracheophyta</taxon>
        <taxon>Spermatophyta</taxon>
        <taxon>Magnoliopsida</taxon>
        <taxon>Liliopsida</taxon>
        <taxon>Poales</taxon>
        <taxon>Poaceae</taxon>
        <taxon>BOP clade</taxon>
        <taxon>Pooideae</taxon>
        <taxon>Triticodae</taxon>
        <taxon>Triticeae</taxon>
        <taxon>Triticinae</taxon>
        <taxon>Aegilops</taxon>
    </lineage>
</organism>
<proteinExistence type="predicted"/>
<reference evidence="1" key="4">
    <citation type="submission" date="2019-03" db="UniProtKB">
        <authorList>
            <consortium name="EnsemblPlants"/>
        </authorList>
    </citation>
    <scope>IDENTIFICATION</scope>
</reference>
<dbReference type="AlphaFoldDB" id="A0A453LBF5"/>
<dbReference type="Proteomes" id="UP000015105">
    <property type="component" value="Chromosome 5D"/>
</dbReference>
<name>A0A453LBF5_AEGTS</name>
<sequence>RSSDRLRQRPKYYGRGYLYYSPNMRNKMNSNKKRTAASQIAKKLLRKPAAREPPADQICAVQRGSEECL</sequence>